<organism evidence="3 4">
    <name type="scientific">candidate division KSB3 bacterium</name>
    <dbReference type="NCBI Taxonomy" id="2044937"/>
    <lineage>
        <taxon>Bacteria</taxon>
        <taxon>candidate division KSB3</taxon>
    </lineage>
</organism>
<evidence type="ECO:0000259" key="2">
    <source>
        <dbReference type="Pfam" id="PF10080"/>
    </source>
</evidence>
<comment type="caution">
    <text evidence="3">The sequence shown here is derived from an EMBL/GenBank/DDBJ whole genome shotgun (WGS) entry which is preliminary data.</text>
</comment>
<feature type="domain" description="Membrane iron-sulfur containing protein FtrD-like" evidence="2">
    <location>
        <begin position="313"/>
        <end position="413"/>
    </location>
</feature>
<feature type="transmembrane region" description="Helical" evidence="1">
    <location>
        <begin position="268"/>
        <end position="286"/>
    </location>
</feature>
<feature type="transmembrane region" description="Helical" evidence="1">
    <location>
        <begin position="95"/>
        <end position="118"/>
    </location>
</feature>
<feature type="transmembrane region" description="Helical" evidence="1">
    <location>
        <begin position="33"/>
        <end position="53"/>
    </location>
</feature>
<feature type="transmembrane region" description="Helical" evidence="1">
    <location>
        <begin position="6"/>
        <end position="26"/>
    </location>
</feature>
<accession>A0A2G6E0S9</accession>
<dbReference type="InterPro" id="IPR018758">
    <property type="entry name" value="FtrD-like"/>
</dbReference>
<feature type="transmembrane region" description="Helical" evidence="1">
    <location>
        <begin position="171"/>
        <end position="194"/>
    </location>
</feature>
<keyword evidence="1" id="KW-0472">Membrane</keyword>
<reference evidence="3 4" key="1">
    <citation type="submission" date="2017-10" db="EMBL/GenBank/DDBJ databases">
        <title>Novel microbial diversity and functional potential in the marine mammal oral microbiome.</title>
        <authorList>
            <person name="Dudek N.K."/>
            <person name="Sun C.L."/>
            <person name="Burstein D."/>
            <person name="Kantor R.S."/>
            <person name="Aliaga Goltsman D.S."/>
            <person name="Bik E.M."/>
            <person name="Thomas B.C."/>
            <person name="Banfield J.F."/>
            <person name="Relman D.A."/>
        </authorList>
    </citation>
    <scope>NUCLEOTIDE SEQUENCE [LARGE SCALE GENOMIC DNA]</scope>
    <source>
        <strain evidence="3">DOLZORAL124_49_17</strain>
    </source>
</reference>
<evidence type="ECO:0000256" key="1">
    <source>
        <dbReference type="SAM" id="Phobius"/>
    </source>
</evidence>
<dbReference type="EMBL" id="PDPS01000083">
    <property type="protein sequence ID" value="PID55512.1"/>
    <property type="molecule type" value="Genomic_DNA"/>
</dbReference>
<gene>
    <name evidence="3" type="ORF">CSB45_15660</name>
</gene>
<evidence type="ECO:0000313" key="4">
    <source>
        <dbReference type="Proteomes" id="UP000229740"/>
    </source>
</evidence>
<keyword evidence="1" id="KW-0812">Transmembrane</keyword>
<sequence length="421" mass="47567">MLEVLYEVLINGTAYVLSSVFLLHLYRRKEKLVFAWWTATVPAAFIALLILYSEYSLHLTRQVNGVLAGLALLGFVLTLPSLKNRQVRKGAHEELITLSLISVFFLLGVQGWTHIFRAAMFLIKLGRQSVGGIDQQLLARWLGLSVGLLLLLLTADLIYRYFGRLDKKADRVVFLALFIIFIKNLIEFFYGLLILKLYDPGDFAYEIIIMQMNYPQGVLLLLLGGGLIIAFFALIRIKLPVPRESDNPAQRRMAKSFAVKKRNANRRVMASLVLVLALGSVGHIYVNTEHEIRPSTEIMLDAEGAFTVNKEDLEDGHIHRFNWKTPNGVNLVFWFIKKRENNYGVVFDGCEICGPAGYLEKGEDVICIECNVMMNRNTIGLKGGCNPIPIKNVIDTPESLTVRAEDLLFQEPFFQGRGVQE</sequence>
<dbReference type="Proteomes" id="UP000229740">
    <property type="component" value="Unassembled WGS sequence"/>
</dbReference>
<keyword evidence="1" id="KW-1133">Transmembrane helix</keyword>
<proteinExistence type="predicted"/>
<evidence type="ECO:0000313" key="3">
    <source>
        <dbReference type="EMBL" id="PID55512.1"/>
    </source>
</evidence>
<protein>
    <recommendedName>
        <fullName evidence="2">Membrane iron-sulfur containing protein FtrD-like domain-containing protein</fullName>
    </recommendedName>
</protein>
<dbReference type="AlphaFoldDB" id="A0A2G6E0S9"/>
<feature type="transmembrane region" description="Helical" evidence="1">
    <location>
        <begin position="138"/>
        <end position="159"/>
    </location>
</feature>
<name>A0A2G6E0S9_9BACT</name>
<dbReference type="Pfam" id="PF10080">
    <property type="entry name" value="FtrD-like"/>
    <property type="match status" value="1"/>
</dbReference>
<feature type="transmembrane region" description="Helical" evidence="1">
    <location>
        <begin position="214"/>
        <end position="235"/>
    </location>
</feature>
<feature type="transmembrane region" description="Helical" evidence="1">
    <location>
        <begin position="65"/>
        <end position="83"/>
    </location>
</feature>